<keyword evidence="3" id="KW-1185">Reference proteome</keyword>
<keyword evidence="1" id="KW-0472">Membrane</keyword>
<protein>
    <submittedName>
        <fullName evidence="2">Uncharacterized protein</fullName>
    </submittedName>
</protein>
<proteinExistence type="predicted"/>
<feature type="non-terminal residue" evidence="2">
    <location>
        <position position="74"/>
    </location>
</feature>
<keyword evidence="1" id="KW-1133">Transmembrane helix</keyword>
<keyword evidence="1" id="KW-0812">Transmembrane</keyword>
<accession>A0A8S0SEL0</accession>
<reference evidence="2 3" key="1">
    <citation type="submission" date="2019-12" db="EMBL/GenBank/DDBJ databases">
        <authorList>
            <person name="Alioto T."/>
            <person name="Alioto T."/>
            <person name="Gomez Garrido J."/>
        </authorList>
    </citation>
    <scope>NUCLEOTIDE SEQUENCE [LARGE SCALE GENOMIC DNA]</scope>
</reference>
<gene>
    <name evidence="2" type="ORF">OLEA9_A113665</name>
</gene>
<dbReference type="AlphaFoldDB" id="A0A8S0SEL0"/>
<evidence type="ECO:0000313" key="2">
    <source>
        <dbReference type="EMBL" id="CAA2990284.1"/>
    </source>
</evidence>
<dbReference type="EMBL" id="CACTIH010004237">
    <property type="protein sequence ID" value="CAA2990284.1"/>
    <property type="molecule type" value="Genomic_DNA"/>
</dbReference>
<dbReference type="Proteomes" id="UP000594638">
    <property type="component" value="Unassembled WGS sequence"/>
</dbReference>
<evidence type="ECO:0000256" key="1">
    <source>
        <dbReference type="SAM" id="Phobius"/>
    </source>
</evidence>
<name>A0A8S0SEL0_OLEEU</name>
<comment type="caution">
    <text evidence="2">The sequence shown here is derived from an EMBL/GenBank/DDBJ whole genome shotgun (WGS) entry which is preliminary data.</text>
</comment>
<feature type="transmembrane region" description="Helical" evidence="1">
    <location>
        <begin position="53"/>
        <end position="73"/>
    </location>
</feature>
<feature type="non-terminal residue" evidence="2">
    <location>
        <position position="1"/>
    </location>
</feature>
<evidence type="ECO:0000313" key="3">
    <source>
        <dbReference type="Proteomes" id="UP000594638"/>
    </source>
</evidence>
<dbReference type="Gramene" id="OE9A113665T1">
    <property type="protein sequence ID" value="OE9A113665C1"/>
    <property type="gene ID" value="OE9A113665"/>
</dbReference>
<sequence>KRNWTKSSVTRDAKTHSQAVMLIHYAAAWDDTVQCEAGLSATMSLRTTPLHSGITFFAWWFLPLHAAAFVGGFG</sequence>
<organism evidence="2 3">
    <name type="scientific">Olea europaea subsp. europaea</name>
    <dbReference type="NCBI Taxonomy" id="158383"/>
    <lineage>
        <taxon>Eukaryota</taxon>
        <taxon>Viridiplantae</taxon>
        <taxon>Streptophyta</taxon>
        <taxon>Embryophyta</taxon>
        <taxon>Tracheophyta</taxon>
        <taxon>Spermatophyta</taxon>
        <taxon>Magnoliopsida</taxon>
        <taxon>eudicotyledons</taxon>
        <taxon>Gunneridae</taxon>
        <taxon>Pentapetalae</taxon>
        <taxon>asterids</taxon>
        <taxon>lamiids</taxon>
        <taxon>Lamiales</taxon>
        <taxon>Oleaceae</taxon>
        <taxon>Oleeae</taxon>
        <taxon>Olea</taxon>
    </lineage>
</organism>